<dbReference type="EMBL" id="RAXT01000017">
    <property type="protein sequence ID" value="RKG37743.1"/>
    <property type="molecule type" value="Genomic_DNA"/>
</dbReference>
<comment type="caution">
    <text evidence="2">The sequence shown here is derived from an EMBL/GenBank/DDBJ whole genome shotgun (WGS) entry which is preliminary data.</text>
</comment>
<sequence length="101" mass="11232">MQKNISNTIFYSLIFAMGGAPTIALMIIQAQTTDQALINSALLGLSVIIACILVPIILLQNAILFAKRKNVELNEKIKPLSQIYLVLNVICLVYWLIVQFL</sequence>
<evidence type="ECO:0000256" key="1">
    <source>
        <dbReference type="SAM" id="Phobius"/>
    </source>
</evidence>
<feature type="transmembrane region" description="Helical" evidence="1">
    <location>
        <begin position="9"/>
        <end position="30"/>
    </location>
</feature>
<organism evidence="2 3">
    <name type="scientific">Acinetobacter rongchengensis</name>
    <dbReference type="NCBI Taxonomy" id="2419601"/>
    <lineage>
        <taxon>Bacteria</taxon>
        <taxon>Pseudomonadati</taxon>
        <taxon>Pseudomonadota</taxon>
        <taxon>Gammaproteobacteria</taxon>
        <taxon>Moraxellales</taxon>
        <taxon>Moraxellaceae</taxon>
        <taxon>Acinetobacter</taxon>
    </lineage>
</organism>
<proteinExistence type="predicted"/>
<feature type="transmembrane region" description="Helical" evidence="1">
    <location>
        <begin position="36"/>
        <end position="59"/>
    </location>
</feature>
<gene>
    <name evidence="2" type="ORF">D7V20_10025</name>
</gene>
<dbReference type="Proteomes" id="UP000280405">
    <property type="component" value="Unassembled WGS sequence"/>
</dbReference>
<evidence type="ECO:0000313" key="2">
    <source>
        <dbReference type="EMBL" id="RKG37743.1"/>
    </source>
</evidence>
<evidence type="ECO:0000313" key="3">
    <source>
        <dbReference type="Proteomes" id="UP000280405"/>
    </source>
</evidence>
<reference evidence="2 3" key="1">
    <citation type="submission" date="2018-09" db="EMBL/GenBank/DDBJ databases">
        <title>The draft genome of Acinetobacter spp. strains.</title>
        <authorList>
            <person name="Qin J."/>
            <person name="Feng Y."/>
            <person name="Zong Z."/>
        </authorList>
    </citation>
    <scope>NUCLEOTIDE SEQUENCE [LARGE SCALE GENOMIC DNA]</scope>
    <source>
        <strain evidence="2 3">WCHAc060115</strain>
    </source>
</reference>
<dbReference type="AlphaFoldDB" id="A0A3A8FAP2"/>
<feature type="transmembrane region" description="Helical" evidence="1">
    <location>
        <begin position="80"/>
        <end position="98"/>
    </location>
</feature>
<dbReference type="OrthoDB" id="6711686at2"/>
<dbReference type="RefSeq" id="WP_120384152.1">
    <property type="nucleotide sequence ID" value="NZ_RAXT01000017.1"/>
</dbReference>
<keyword evidence="1" id="KW-0812">Transmembrane</keyword>
<keyword evidence="1" id="KW-0472">Membrane</keyword>
<accession>A0A3A8FAP2</accession>
<protein>
    <recommendedName>
        <fullName evidence="4">DUF1705 domain-containing protein</fullName>
    </recommendedName>
</protein>
<evidence type="ECO:0008006" key="4">
    <source>
        <dbReference type="Google" id="ProtNLM"/>
    </source>
</evidence>
<name>A0A3A8FAP2_9GAMM</name>
<keyword evidence="1" id="KW-1133">Transmembrane helix</keyword>
<keyword evidence="3" id="KW-1185">Reference proteome</keyword>